<dbReference type="RefSeq" id="WP_119743438.1">
    <property type="nucleotide sequence ID" value="NZ_QVRA01000001.1"/>
</dbReference>
<evidence type="ECO:0000313" key="2">
    <source>
        <dbReference type="Proteomes" id="UP000283469"/>
    </source>
</evidence>
<dbReference type="Proteomes" id="UP000283469">
    <property type="component" value="Unassembled WGS sequence"/>
</dbReference>
<dbReference type="OrthoDB" id="8099190at2"/>
<proteinExistence type="predicted"/>
<evidence type="ECO:0000313" key="1">
    <source>
        <dbReference type="EMBL" id="RJG57707.1"/>
    </source>
</evidence>
<reference evidence="1 2" key="1">
    <citation type="submission" date="2018-08" db="EMBL/GenBank/DDBJ databases">
        <title>Sphingobium sp. EO9.</title>
        <authorList>
            <person name="Park Y."/>
            <person name="Kim K.H."/>
            <person name="Jeon C.O."/>
        </authorList>
    </citation>
    <scope>NUCLEOTIDE SEQUENCE [LARGE SCALE GENOMIC DNA]</scope>
    <source>
        <strain evidence="1 2">EO9</strain>
    </source>
</reference>
<organism evidence="1 2">
    <name type="scientific">Sphingobium terrigena</name>
    <dbReference type="NCBI Taxonomy" id="2304063"/>
    <lineage>
        <taxon>Bacteria</taxon>
        <taxon>Pseudomonadati</taxon>
        <taxon>Pseudomonadota</taxon>
        <taxon>Alphaproteobacteria</taxon>
        <taxon>Sphingomonadales</taxon>
        <taxon>Sphingomonadaceae</taxon>
        <taxon>Sphingobium</taxon>
    </lineage>
</organism>
<comment type="caution">
    <text evidence="1">The sequence shown here is derived from an EMBL/GenBank/DDBJ whole genome shotgun (WGS) entry which is preliminary data.</text>
</comment>
<dbReference type="AlphaFoldDB" id="A0A418YXW1"/>
<accession>A0A418YXW1</accession>
<sequence>MTDTDFTVGDLRRQLAYCSDDTKLTFGGGLLTFYRVKNYADDEVNIEFNEPQADLNPAFRKRNPHIKVAYVDTDTVNWDENGIIGSVDVSIR</sequence>
<protein>
    <submittedName>
        <fullName evidence="1">Uncharacterized protein</fullName>
    </submittedName>
</protein>
<gene>
    <name evidence="1" type="ORF">D0Z70_00305</name>
</gene>
<name>A0A418YXW1_9SPHN</name>
<keyword evidence="2" id="KW-1185">Reference proteome</keyword>
<dbReference type="EMBL" id="QVRA01000001">
    <property type="protein sequence ID" value="RJG57707.1"/>
    <property type="molecule type" value="Genomic_DNA"/>
</dbReference>